<dbReference type="Gene3D" id="2.60.40.10">
    <property type="entry name" value="Immunoglobulins"/>
    <property type="match status" value="2"/>
</dbReference>
<dbReference type="SUPFAM" id="SSF48726">
    <property type="entry name" value="Immunoglobulin"/>
    <property type="match status" value="2"/>
</dbReference>
<evidence type="ECO:0000256" key="1">
    <source>
        <dbReference type="ARBA" id="ARBA00023157"/>
    </source>
</evidence>
<gene>
    <name evidence="4" type="primary">X975_24285</name>
    <name evidence="4" type="ORF">NPIL_315271</name>
</gene>
<dbReference type="AlphaFoldDB" id="A0A8X6TXQ1"/>
<dbReference type="Pfam" id="PF08205">
    <property type="entry name" value="C2-set_2"/>
    <property type="match status" value="1"/>
</dbReference>
<sequence>MVWKWRWEEDRALPEFFPLSPESFQTYPKFLSQVPLLQWPVRAAGLNLYRSNSWNMIVLTVAFFAFTCGSCLGVRFAYLGVPGSVSRGDSIWLDCGYDLEGDELYSVKWYKDNVEFYRFLPSDKPSAQMYSLDGVFLDLLRSNATHAFLYTSDLDTEGTYGCEVSTEVPSFRTIKAGKELRVHVIPKEGPRIYGVQKTYRIGDLVNMTCLFGPSKPPAQITWYINGEEAPATYVYNNHPSDDQDDDLLMSDSRLSFALEPPRLWQGSLSVRCVASLSQVHATSSLELIVGEGTSGAEFQRILHVPPGQEGPVITGGLPRYYVGDIVDVNCSSARSLDLPQLEWHINDEVVRSEFLTPYPPTHYPDGLSSTKLGLRFRVLPEHLRGDEMRLKCTATLSYTITRTSAETLLLGDNHRSSSFHTSDRSGTAVTQVLSSCLQWLLILMCLTKRTLS</sequence>
<dbReference type="InterPro" id="IPR013162">
    <property type="entry name" value="CD80_C2-set"/>
</dbReference>
<protein>
    <recommendedName>
        <fullName evidence="3">Ig-like domain-containing protein</fullName>
    </recommendedName>
</protein>
<feature type="domain" description="Ig-like" evidence="3">
    <location>
        <begin position="190"/>
        <end position="288"/>
    </location>
</feature>
<feature type="transmembrane region" description="Helical" evidence="2">
    <location>
        <begin position="56"/>
        <end position="78"/>
    </location>
</feature>
<dbReference type="PROSITE" id="PS50835">
    <property type="entry name" value="IG_LIKE"/>
    <property type="match status" value="2"/>
</dbReference>
<accession>A0A8X6TXQ1</accession>
<dbReference type="EMBL" id="BMAW01113624">
    <property type="protein sequence ID" value="GFT58037.1"/>
    <property type="molecule type" value="Genomic_DNA"/>
</dbReference>
<keyword evidence="1" id="KW-1015">Disulfide bond</keyword>
<feature type="domain" description="Ig-like" evidence="3">
    <location>
        <begin position="85"/>
        <end position="175"/>
    </location>
</feature>
<proteinExistence type="predicted"/>
<dbReference type="PANTHER" id="PTHR21261:SF15">
    <property type="entry name" value="BEATEN PATH IIIA, ISOFORM D-RELATED"/>
    <property type="match status" value="1"/>
</dbReference>
<keyword evidence="2" id="KW-1133">Transmembrane helix</keyword>
<dbReference type="InterPro" id="IPR036179">
    <property type="entry name" value="Ig-like_dom_sf"/>
</dbReference>
<dbReference type="InterPro" id="IPR007110">
    <property type="entry name" value="Ig-like_dom"/>
</dbReference>
<keyword evidence="2" id="KW-0812">Transmembrane</keyword>
<comment type="caution">
    <text evidence="4">The sequence shown here is derived from an EMBL/GenBank/DDBJ whole genome shotgun (WGS) entry which is preliminary data.</text>
</comment>
<reference evidence="4" key="1">
    <citation type="submission" date="2020-08" db="EMBL/GenBank/DDBJ databases">
        <title>Multicomponent nature underlies the extraordinary mechanical properties of spider dragline silk.</title>
        <authorList>
            <person name="Kono N."/>
            <person name="Nakamura H."/>
            <person name="Mori M."/>
            <person name="Yoshida Y."/>
            <person name="Ohtoshi R."/>
            <person name="Malay A.D."/>
            <person name="Moran D.A.P."/>
            <person name="Tomita M."/>
            <person name="Numata K."/>
            <person name="Arakawa K."/>
        </authorList>
    </citation>
    <scope>NUCLEOTIDE SEQUENCE</scope>
</reference>
<name>A0A8X6TXQ1_NEPPI</name>
<evidence type="ECO:0000313" key="4">
    <source>
        <dbReference type="EMBL" id="GFT58037.1"/>
    </source>
</evidence>
<dbReference type="PANTHER" id="PTHR21261">
    <property type="entry name" value="BEAT PROTEIN"/>
    <property type="match status" value="1"/>
</dbReference>
<dbReference type="InterPro" id="IPR013783">
    <property type="entry name" value="Ig-like_fold"/>
</dbReference>
<dbReference type="FunFam" id="2.60.40.10:FF:000437">
    <property type="entry name" value="Beat-IIIc, isoform A"/>
    <property type="match status" value="1"/>
</dbReference>
<dbReference type="Proteomes" id="UP000887013">
    <property type="component" value="Unassembled WGS sequence"/>
</dbReference>
<keyword evidence="5" id="KW-1185">Reference proteome</keyword>
<evidence type="ECO:0000256" key="2">
    <source>
        <dbReference type="SAM" id="Phobius"/>
    </source>
</evidence>
<evidence type="ECO:0000259" key="3">
    <source>
        <dbReference type="PROSITE" id="PS50835"/>
    </source>
</evidence>
<keyword evidence="2" id="KW-0472">Membrane</keyword>
<evidence type="ECO:0000313" key="5">
    <source>
        <dbReference type="Proteomes" id="UP000887013"/>
    </source>
</evidence>
<organism evidence="4 5">
    <name type="scientific">Nephila pilipes</name>
    <name type="common">Giant wood spider</name>
    <name type="synonym">Nephila maculata</name>
    <dbReference type="NCBI Taxonomy" id="299642"/>
    <lineage>
        <taxon>Eukaryota</taxon>
        <taxon>Metazoa</taxon>
        <taxon>Ecdysozoa</taxon>
        <taxon>Arthropoda</taxon>
        <taxon>Chelicerata</taxon>
        <taxon>Arachnida</taxon>
        <taxon>Araneae</taxon>
        <taxon>Araneomorphae</taxon>
        <taxon>Entelegynae</taxon>
        <taxon>Araneoidea</taxon>
        <taxon>Nephilidae</taxon>
        <taxon>Nephila</taxon>
    </lineage>
</organism>
<dbReference type="OrthoDB" id="10015491at2759"/>